<dbReference type="EMBL" id="CP038437">
    <property type="protein sequence ID" value="QEM82953.1"/>
    <property type="molecule type" value="Genomic_DNA"/>
</dbReference>
<dbReference type="InterPro" id="IPR015943">
    <property type="entry name" value="WD40/YVTN_repeat-like_dom_sf"/>
</dbReference>
<evidence type="ECO:0000256" key="1">
    <source>
        <dbReference type="SAM" id="Phobius"/>
    </source>
</evidence>
<dbReference type="SUPFAM" id="SSF110296">
    <property type="entry name" value="Oligoxyloglucan reducing end-specific cellobiohydrolase"/>
    <property type="match status" value="1"/>
</dbReference>
<keyword evidence="1" id="KW-0472">Membrane</keyword>
<dbReference type="Gene3D" id="2.130.10.10">
    <property type="entry name" value="YVTN repeat-like/Quinoprotein amine dehydrogenase"/>
    <property type="match status" value="1"/>
</dbReference>
<sequence>MLPEWIRPWLYAASLCYGAFAFVWYLMVGYAQAWHVEPEQTLSVKLKEPVEWNTLQATATNDGSLLSVESRGRDGEVEKCSSAGGCRTSCLAQGEVETGSHLPVFNCLVVPETGGQVRHSVALLGEIGRQGLSYLMRTNGNQVEVVGRLKGEVSGMGCNKQGRCYLFAELAKVYNQSVFVSDDSGVHWRLAAQDVLDSAITVEVLRIDGERIWAADSGSLYFSEDGGSHWNELVNARSLLSESPLRVLLHNDSLVFFHWNMDETGRIYAMVSDQGRGPHSIVMFQFDQTGKVVDAGERPGELRDLVSGPDGKLYAIYRAEERERYTLYRLSAGEWLPIKASGRSPLTNLQGSDKLLLMEAGRGDGQHMLFSRDAGETWKAIEDLPYYEDKRVFDPAGAGILEFRYPNSEDHYGYRWLRP</sequence>
<reference evidence="2" key="1">
    <citation type="submission" date="2021-02" db="EMBL/GenBank/DDBJ databases">
        <title>Strain Y2R2, a novel species of the genus Halomonas.</title>
        <authorList>
            <person name="Huang H."/>
        </authorList>
    </citation>
    <scope>NUCLEOTIDE SEQUENCE</scope>
    <source>
        <strain evidence="2">Y2R2</strain>
    </source>
</reference>
<proteinExistence type="predicted"/>
<dbReference type="AlphaFoldDB" id="A0A5C1NK07"/>
<dbReference type="RefSeq" id="WP_149286075.1">
    <property type="nucleotide sequence ID" value="NZ_CP038437.2"/>
</dbReference>
<protein>
    <recommendedName>
        <fullName evidence="4">Exo-alpha-sialidase</fullName>
    </recommendedName>
</protein>
<evidence type="ECO:0008006" key="4">
    <source>
        <dbReference type="Google" id="ProtNLM"/>
    </source>
</evidence>
<dbReference type="SUPFAM" id="SSF69322">
    <property type="entry name" value="Tricorn protease domain 2"/>
    <property type="match status" value="1"/>
</dbReference>
<dbReference type="OrthoDB" id="5664384at2"/>
<dbReference type="Proteomes" id="UP000324285">
    <property type="component" value="Chromosome"/>
</dbReference>
<dbReference type="KEGG" id="hbh:E4T21_16400"/>
<keyword evidence="1" id="KW-1133">Transmembrane helix</keyword>
<keyword evidence="3" id="KW-1185">Reference proteome</keyword>
<evidence type="ECO:0000313" key="2">
    <source>
        <dbReference type="EMBL" id="QEM82953.1"/>
    </source>
</evidence>
<gene>
    <name evidence="2" type="ORF">E4T21_16400</name>
</gene>
<evidence type="ECO:0000313" key="3">
    <source>
        <dbReference type="Proteomes" id="UP000324285"/>
    </source>
</evidence>
<accession>A0A5C1NK07</accession>
<name>A0A5C1NK07_9GAMM</name>
<organism evidence="2 3">
    <name type="scientific">Halomonas binhaiensis</name>
    <dbReference type="NCBI Taxonomy" id="2562282"/>
    <lineage>
        <taxon>Bacteria</taxon>
        <taxon>Pseudomonadati</taxon>
        <taxon>Pseudomonadota</taxon>
        <taxon>Gammaproteobacteria</taxon>
        <taxon>Oceanospirillales</taxon>
        <taxon>Halomonadaceae</taxon>
        <taxon>Halomonas</taxon>
    </lineage>
</organism>
<feature type="transmembrane region" description="Helical" evidence="1">
    <location>
        <begin position="9"/>
        <end position="27"/>
    </location>
</feature>
<keyword evidence="1" id="KW-0812">Transmembrane</keyword>